<feature type="transmembrane region" description="Helical" evidence="10">
    <location>
        <begin position="119"/>
        <end position="139"/>
    </location>
</feature>
<sequence>MMTSLCTRHYSLMAYETEDHENQYCFPAINSSCIKGMRSRYEYNIMFVFFSLLSAWTVFLNLLVIISISHFKKLHTPTNLLILSLAVADMLVGLIVMPIEATRLIETCWYFGDTFCRLFLAMMGLLFSASLSNLVLIAADRFVAVCHPLLYPQKITTTKTLIIVSLCWFCSSAYNIAIVMSLSHKKYACYGECTIMITSDWTVLNLFLSFLIPCTLIITLYLRIFYVAHQQVKVINSLVKVRRKSESKAALTLGIIVAIHLLCWIPYYILTLTENTAIPPTILYCLIWVFYVNSCVNPLIYALFYPWFRKSIKYILTLRIFQPASSRSCLNVSRENAPDMNRMFYMCFFFFFHCYQHGLCF</sequence>
<evidence type="ECO:0000259" key="11">
    <source>
        <dbReference type="PROSITE" id="PS50262"/>
    </source>
</evidence>
<feature type="transmembrane region" description="Helical" evidence="10">
    <location>
        <begin position="80"/>
        <end position="99"/>
    </location>
</feature>
<dbReference type="PROSITE" id="PS50262">
    <property type="entry name" value="G_PROTEIN_RECEP_F1_2"/>
    <property type="match status" value="1"/>
</dbReference>
<keyword evidence="3 9" id="KW-0812">Transmembrane</keyword>
<dbReference type="PROSITE" id="PS00237">
    <property type="entry name" value="G_PROTEIN_RECEP_F1_1"/>
    <property type="match status" value="1"/>
</dbReference>
<evidence type="ECO:0000256" key="9">
    <source>
        <dbReference type="RuleBase" id="RU000688"/>
    </source>
</evidence>
<evidence type="ECO:0000256" key="10">
    <source>
        <dbReference type="SAM" id="Phobius"/>
    </source>
</evidence>
<dbReference type="GO" id="GO:0001594">
    <property type="term" value="F:trace-amine receptor activity"/>
    <property type="evidence" value="ECO:0007669"/>
    <property type="project" value="TreeGrafter"/>
</dbReference>
<dbReference type="Ensembl" id="ENSCCRT00020001908.1">
    <property type="protein sequence ID" value="ENSCCRP00020001611.1"/>
    <property type="gene ID" value="ENSCCRG00020000968.1"/>
</dbReference>
<dbReference type="Proteomes" id="UP000694701">
    <property type="component" value="Unplaced"/>
</dbReference>
<organism evidence="12 13">
    <name type="scientific">Cyprinus carpio</name>
    <name type="common">Common carp</name>
    <dbReference type="NCBI Taxonomy" id="7962"/>
    <lineage>
        <taxon>Eukaryota</taxon>
        <taxon>Metazoa</taxon>
        <taxon>Chordata</taxon>
        <taxon>Craniata</taxon>
        <taxon>Vertebrata</taxon>
        <taxon>Euteleostomi</taxon>
        <taxon>Actinopterygii</taxon>
        <taxon>Neopterygii</taxon>
        <taxon>Teleostei</taxon>
        <taxon>Ostariophysi</taxon>
        <taxon>Cypriniformes</taxon>
        <taxon>Cyprinidae</taxon>
        <taxon>Cyprininae</taxon>
        <taxon>Cyprinus</taxon>
    </lineage>
</organism>
<dbReference type="PRINTS" id="PR00237">
    <property type="entry name" value="GPCRRHODOPSN"/>
</dbReference>
<dbReference type="InterPro" id="IPR017452">
    <property type="entry name" value="GPCR_Rhodpsn_7TM"/>
</dbReference>
<keyword evidence="5 9" id="KW-0297">G-protein coupled receptor</keyword>
<dbReference type="PANTHER" id="PTHR24249">
    <property type="entry name" value="HISTAMINE RECEPTOR-RELATED G-PROTEIN COUPLED RECEPTOR"/>
    <property type="match status" value="1"/>
</dbReference>
<dbReference type="Gene3D" id="1.20.1070.10">
    <property type="entry name" value="Rhodopsin 7-helix transmembrane proteins"/>
    <property type="match status" value="1"/>
</dbReference>
<dbReference type="SUPFAM" id="SSF81321">
    <property type="entry name" value="Family A G protein-coupled receptor-like"/>
    <property type="match status" value="1"/>
</dbReference>
<dbReference type="SMART" id="SM01381">
    <property type="entry name" value="7TM_GPCR_Srsx"/>
    <property type="match status" value="1"/>
</dbReference>
<dbReference type="InterPro" id="IPR000276">
    <property type="entry name" value="GPCR_Rhodpsn"/>
</dbReference>
<feature type="transmembrane region" description="Helical" evidence="10">
    <location>
        <begin position="249"/>
        <end position="269"/>
    </location>
</feature>
<dbReference type="InterPro" id="IPR050569">
    <property type="entry name" value="TAAR"/>
</dbReference>
<evidence type="ECO:0000256" key="3">
    <source>
        <dbReference type="ARBA" id="ARBA00022692"/>
    </source>
</evidence>
<dbReference type="AlphaFoldDB" id="A0A8C2GXA1"/>
<dbReference type="GO" id="GO:0005886">
    <property type="term" value="C:plasma membrane"/>
    <property type="evidence" value="ECO:0007669"/>
    <property type="project" value="UniProtKB-SubCell"/>
</dbReference>
<keyword evidence="6 10" id="KW-0472">Membrane</keyword>
<keyword evidence="8 9" id="KW-0807">Transducer</keyword>
<evidence type="ECO:0000256" key="4">
    <source>
        <dbReference type="ARBA" id="ARBA00022989"/>
    </source>
</evidence>
<feature type="transmembrane region" description="Helical" evidence="10">
    <location>
        <begin position="160"/>
        <end position="183"/>
    </location>
</feature>
<comment type="subcellular location">
    <subcellularLocation>
        <location evidence="1">Cell membrane</location>
        <topology evidence="1">Multi-pass membrane protein</topology>
    </subcellularLocation>
</comment>
<keyword evidence="7 9" id="KW-0675">Receptor</keyword>
<evidence type="ECO:0000313" key="13">
    <source>
        <dbReference type="Proteomes" id="UP000694701"/>
    </source>
</evidence>
<protein>
    <recommendedName>
        <fullName evidence="11">G-protein coupled receptors family 1 profile domain-containing protein</fullName>
    </recommendedName>
</protein>
<evidence type="ECO:0000256" key="7">
    <source>
        <dbReference type="ARBA" id="ARBA00023170"/>
    </source>
</evidence>
<feature type="transmembrane region" description="Helical" evidence="10">
    <location>
        <begin position="281"/>
        <end position="304"/>
    </location>
</feature>
<comment type="similarity">
    <text evidence="9">Belongs to the G-protein coupled receptor 1 family.</text>
</comment>
<evidence type="ECO:0000256" key="8">
    <source>
        <dbReference type="ARBA" id="ARBA00023224"/>
    </source>
</evidence>
<dbReference type="CDD" id="cd15055">
    <property type="entry name" value="7tmA_TAARs"/>
    <property type="match status" value="1"/>
</dbReference>
<evidence type="ECO:0000313" key="12">
    <source>
        <dbReference type="Ensembl" id="ENSCCRP00020001611.1"/>
    </source>
</evidence>
<keyword evidence="2" id="KW-1003">Cell membrane</keyword>
<reference evidence="12" key="1">
    <citation type="submission" date="2025-08" db="UniProtKB">
        <authorList>
            <consortium name="Ensembl"/>
        </authorList>
    </citation>
    <scope>IDENTIFICATION</scope>
</reference>
<evidence type="ECO:0000256" key="6">
    <source>
        <dbReference type="ARBA" id="ARBA00023136"/>
    </source>
</evidence>
<proteinExistence type="inferred from homology"/>
<name>A0A8C2GXA1_CYPCA</name>
<evidence type="ECO:0000256" key="5">
    <source>
        <dbReference type="ARBA" id="ARBA00023040"/>
    </source>
</evidence>
<accession>A0A8C2GXA1</accession>
<evidence type="ECO:0000256" key="2">
    <source>
        <dbReference type="ARBA" id="ARBA00022475"/>
    </source>
</evidence>
<feature type="transmembrane region" description="Helical" evidence="10">
    <location>
        <begin position="203"/>
        <end position="228"/>
    </location>
</feature>
<feature type="transmembrane region" description="Helical" evidence="10">
    <location>
        <begin position="45"/>
        <end position="68"/>
    </location>
</feature>
<dbReference type="PANTHER" id="PTHR24249:SF381">
    <property type="entry name" value="TRACE AMINE ASSOCIATED RECEPTOR 19P-RELATED"/>
    <property type="match status" value="1"/>
</dbReference>
<evidence type="ECO:0000256" key="1">
    <source>
        <dbReference type="ARBA" id="ARBA00004651"/>
    </source>
</evidence>
<keyword evidence="4 10" id="KW-1133">Transmembrane helix</keyword>
<feature type="domain" description="G-protein coupled receptors family 1 profile" evidence="11">
    <location>
        <begin position="60"/>
        <end position="301"/>
    </location>
</feature>
<dbReference type="FunFam" id="1.20.1070.10:FF:000279">
    <property type="entry name" value="Trace amine-associated receptor 16f"/>
    <property type="match status" value="1"/>
</dbReference>
<dbReference type="Pfam" id="PF00001">
    <property type="entry name" value="7tm_1"/>
    <property type="match status" value="1"/>
</dbReference>